<dbReference type="RefSeq" id="WP_007139790.1">
    <property type="nucleotide sequence ID" value="NZ_AOLZ01000002.1"/>
</dbReference>
<dbReference type="EMBL" id="CP019285">
    <property type="protein sequence ID" value="APW97439.1"/>
    <property type="molecule type" value="Genomic_DNA"/>
</dbReference>
<reference evidence="2" key="3">
    <citation type="submission" date="2017-01" db="EMBL/GenBank/DDBJ databases">
        <authorList>
            <person name="Mah S.A."/>
            <person name="Swanson W.J."/>
            <person name="Moy G.W."/>
            <person name="Vacquier V.D."/>
        </authorList>
    </citation>
    <scope>NUCLEOTIDE SEQUENCE</scope>
    <source>
        <strain evidence="2">AJ5</strain>
    </source>
</reference>
<accession>M0LXT4</accession>
<keyword evidence="1" id="KW-0472">Membrane</keyword>
<evidence type="ECO:0000313" key="5">
    <source>
        <dbReference type="Proteomes" id="UP000186547"/>
    </source>
</evidence>
<dbReference type="GeneID" id="30920757"/>
<dbReference type="KEGG" id="hlc:CHINAEXTREME06495"/>
<feature type="transmembrane region" description="Helical" evidence="1">
    <location>
        <begin position="46"/>
        <end position="65"/>
    </location>
</feature>
<sequence>MYENLSDVIRPRRTVLVPFAFIWTVIAAYFAFLLVDAGEASLPFQILELILGILMAPINVLVHRVGDFFRGSVFGTAIGYLLLLAYFYAVSVAFGVVIELVSQ</sequence>
<reference evidence="2 5" key="1">
    <citation type="journal article" date="2011" name="J. Bacteriol.">
        <title>Genome sequence of Halobiforma lacisalsi AJ5, an extremely halophilic archaeon which harbors a bop gene.</title>
        <authorList>
            <person name="Jiang X."/>
            <person name="Wang S."/>
            <person name="Cheng H."/>
            <person name="Huo Y."/>
            <person name="Zhang X."/>
            <person name="Zhu X."/>
            <person name="Han X."/>
            <person name="Ni P."/>
            <person name="Wu M."/>
        </authorList>
    </citation>
    <scope>NUCLEOTIDE SEQUENCE [LARGE SCALE GENOMIC DNA]</scope>
    <source>
        <strain evidence="2 5">AJ5</strain>
    </source>
</reference>
<dbReference type="Proteomes" id="UP000011555">
    <property type="component" value="Unassembled WGS sequence"/>
</dbReference>
<dbReference type="EMBL" id="AOLZ01000002">
    <property type="protein sequence ID" value="EMA38261.1"/>
    <property type="molecule type" value="Genomic_DNA"/>
</dbReference>
<feature type="transmembrane region" description="Helical" evidence="1">
    <location>
        <begin position="77"/>
        <end position="101"/>
    </location>
</feature>
<evidence type="ECO:0000313" key="4">
    <source>
        <dbReference type="Proteomes" id="UP000011555"/>
    </source>
</evidence>
<proteinExistence type="predicted"/>
<evidence type="ECO:0000313" key="2">
    <source>
        <dbReference type="EMBL" id="APW97439.1"/>
    </source>
</evidence>
<reference evidence="3 4" key="2">
    <citation type="journal article" date="2014" name="PLoS Genet.">
        <title>Phylogenetically driven sequencing of extremely halophilic archaea reveals strategies for static and dynamic osmo-response.</title>
        <authorList>
            <person name="Becker E.A."/>
            <person name="Seitzer P.M."/>
            <person name="Tritt A."/>
            <person name="Larsen D."/>
            <person name="Krusor M."/>
            <person name="Yao A.I."/>
            <person name="Wu D."/>
            <person name="Madern D."/>
            <person name="Eisen J.A."/>
            <person name="Darling A.E."/>
            <person name="Facciotti M.T."/>
        </authorList>
    </citation>
    <scope>NUCLEOTIDE SEQUENCE [LARGE SCALE GENOMIC DNA]</scope>
    <source>
        <strain evidence="3 4">AJ5</strain>
    </source>
</reference>
<name>M0LXT4_NATLA</name>
<dbReference type="AlphaFoldDB" id="M0LXT4"/>
<feature type="transmembrane region" description="Helical" evidence="1">
    <location>
        <begin position="15"/>
        <end position="34"/>
    </location>
</feature>
<evidence type="ECO:0000313" key="3">
    <source>
        <dbReference type="EMBL" id="EMA38261.1"/>
    </source>
</evidence>
<keyword evidence="1" id="KW-1133">Transmembrane helix</keyword>
<keyword evidence="1" id="KW-0812">Transmembrane</keyword>
<gene>
    <name evidence="3" type="ORF">C445_00130</name>
    <name evidence="2" type="ORF">CHINAEXTREME_06495</name>
</gene>
<keyword evidence="4" id="KW-1185">Reference proteome</keyword>
<evidence type="ECO:0000256" key="1">
    <source>
        <dbReference type="SAM" id="Phobius"/>
    </source>
</evidence>
<dbReference type="Proteomes" id="UP000186547">
    <property type="component" value="Chromosome"/>
</dbReference>
<protein>
    <submittedName>
        <fullName evidence="3">Uncharacterized protein</fullName>
    </submittedName>
</protein>
<organism evidence="3 4">
    <name type="scientific">Natronobacterium lacisalsi AJ5</name>
    <dbReference type="NCBI Taxonomy" id="358396"/>
    <lineage>
        <taxon>Archaea</taxon>
        <taxon>Methanobacteriati</taxon>
        <taxon>Methanobacteriota</taxon>
        <taxon>Stenosarchaea group</taxon>
        <taxon>Halobacteria</taxon>
        <taxon>Halobacteriales</taxon>
        <taxon>Natrialbaceae</taxon>
        <taxon>Natronobacterium</taxon>
    </lineage>
</organism>